<feature type="domain" description="C2H2-type" evidence="9">
    <location>
        <begin position="11"/>
        <end position="38"/>
    </location>
</feature>
<evidence type="ECO:0000256" key="4">
    <source>
        <dbReference type="ARBA" id="ARBA00022771"/>
    </source>
</evidence>
<dbReference type="Gene3D" id="4.10.240.10">
    <property type="entry name" value="Zn(2)-C6 fungal-type DNA-binding domain"/>
    <property type="match status" value="1"/>
</dbReference>
<dbReference type="InterPro" id="IPR036236">
    <property type="entry name" value="Znf_C2H2_sf"/>
</dbReference>
<gene>
    <name evidence="10" type="ORF">K460DRAFT_311499</name>
</gene>
<keyword evidence="11" id="KW-1185">Reference proteome</keyword>
<evidence type="ECO:0000256" key="7">
    <source>
        <dbReference type="PROSITE-ProRule" id="PRU00042"/>
    </source>
</evidence>
<dbReference type="InterPro" id="IPR007219">
    <property type="entry name" value="XnlR_reg_dom"/>
</dbReference>
<evidence type="ECO:0000256" key="1">
    <source>
        <dbReference type="ARBA" id="ARBA00004123"/>
    </source>
</evidence>
<feature type="domain" description="Zn(2)-C6 fungal-type" evidence="8">
    <location>
        <begin position="81"/>
        <end position="110"/>
    </location>
</feature>
<keyword evidence="5" id="KW-0862">Zinc</keyword>
<evidence type="ECO:0000256" key="2">
    <source>
        <dbReference type="ARBA" id="ARBA00022723"/>
    </source>
</evidence>
<evidence type="ECO:0000313" key="11">
    <source>
        <dbReference type="Proteomes" id="UP000800039"/>
    </source>
</evidence>
<evidence type="ECO:0000259" key="9">
    <source>
        <dbReference type="PROSITE" id="PS50157"/>
    </source>
</evidence>
<dbReference type="RefSeq" id="XP_040787853.1">
    <property type="nucleotide sequence ID" value="XM_040930189.1"/>
</dbReference>
<comment type="subcellular location">
    <subcellularLocation>
        <location evidence="1">Nucleus</location>
    </subcellularLocation>
</comment>
<dbReference type="InterPro" id="IPR001138">
    <property type="entry name" value="Zn2Cys6_DnaBD"/>
</dbReference>
<dbReference type="SUPFAM" id="SSF57701">
    <property type="entry name" value="Zn2/Cys6 DNA-binding domain"/>
    <property type="match status" value="1"/>
</dbReference>
<feature type="domain" description="C2H2-type" evidence="9">
    <location>
        <begin position="39"/>
        <end position="76"/>
    </location>
</feature>
<dbReference type="PROSITE" id="PS00028">
    <property type="entry name" value="ZINC_FINGER_C2H2_1"/>
    <property type="match status" value="1"/>
</dbReference>
<dbReference type="PROSITE" id="PS50048">
    <property type="entry name" value="ZN2_CY6_FUNGAL_2"/>
    <property type="match status" value="1"/>
</dbReference>
<dbReference type="GeneID" id="63847441"/>
<protein>
    <recommendedName>
        <fullName evidence="12">Zn(2)-C6 fungal-type domain-containing protein</fullName>
    </recommendedName>
</protein>
<name>A0A9P4GHK6_9PLEO</name>
<dbReference type="PANTHER" id="PTHR40626">
    <property type="entry name" value="MIP31509P"/>
    <property type="match status" value="1"/>
</dbReference>
<sequence>MNTIHRAAAQNRCLTCLKVFKNQSHLRRHERSHTNEPSHQCTSCSRTFLRHDALRRHLKTCLTVEQCDALHASKRGRKPRACQNCQSKKIQCDRNRPCKRCASSQVDCSYAFVDDGDLESSHVPITFLRNYTDPLLGSVSDAFVLSAAHAEPFDELGESFTSYMYDDYMEDLFSGVFSDFYPNESVEPIDSIRAPISFLSSPLIEKRKETILSLLANQYNSAHDTFRFPRGHFPVELARAVFTGNNIAKCVTAFFTICHLYAPFVHRPSFDIEKVSLPLLIAITLLGSVCAAPQDDVLSARYFFELGEEYVFRLLHQVGTVSDQSNDESIEIVQAAVLMHALQMDPNDDGVRLRIRAQRFPAIVAALRRLDLFGTVRKAYTRLADWDIFIADEVKIRLAARVFMIDCMSTMFFKSPPQITVAEVSGDLPSADALFEASSSAEFSQVVDSFEPFELRTRSLKNLVSLFLGDEWTGPEAPSLAVIGSEHLISLLFAFHSLVFVSRTGLLIPSTFSSLLRATNRWKEVWHPVSSRELSTGGRLVGFAKYGLELWWLTQKILELAPFEDTQSRYMIRRPTDSLKELHDFIQQYAKK</sequence>
<dbReference type="EMBL" id="ML976616">
    <property type="protein sequence ID" value="KAF1845290.1"/>
    <property type="molecule type" value="Genomic_DNA"/>
</dbReference>
<accession>A0A9P4GHK6</accession>
<dbReference type="GO" id="GO:0000978">
    <property type="term" value="F:RNA polymerase II cis-regulatory region sequence-specific DNA binding"/>
    <property type="evidence" value="ECO:0007669"/>
    <property type="project" value="InterPro"/>
</dbReference>
<dbReference type="InterPro" id="IPR051059">
    <property type="entry name" value="VerF-like"/>
</dbReference>
<dbReference type="SMART" id="SM00355">
    <property type="entry name" value="ZnF_C2H2"/>
    <property type="match status" value="2"/>
</dbReference>
<dbReference type="PROSITE" id="PS50157">
    <property type="entry name" value="ZINC_FINGER_C2H2_2"/>
    <property type="match status" value="2"/>
</dbReference>
<feature type="non-terminal residue" evidence="10">
    <location>
        <position position="1"/>
    </location>
</feature>
<dbReference type="InterPro" id="IPR036864">
    <property type="entry name" value="Zn2-C6_fun-type_DNA-bd_sf"/>
</dbReference>
<dbReference type="GO" id="GO:0000981">
    <property type="term" value="F:DNA-binding transcription factor activity, RNA polymerase II-specific"/>
    <property type="evidence" value="ECO:0007669"/>
    <property type="project" value="InterPro"/>
</dbReference>
<dbReference type="AlphaFoldDB" id="A0A9P4GHK6"/>
<keyword evidence="2" id="KW-0479">Metal-binding</keyword>
<dbReference type="Pfam" id="PF00172">
    <property type="entry name" value="Zn_clus"/>
    <property type="match status" value="1"/>
</dbReference>
<dbReference type="Gene3D" id="3.30.160.60">
    <property type="entry name" value="Classic Zinc Finger"/>
    <property type="match status" value="1"/>
</dbReference>
<dbReference type="GO" id="GO:0000785">
    <property type="term" value="C:chromatin"/>
    <property type="evidence" value="ECO:0007669"/>
    <property type="project" value="TreeGrafter"/>
</dbReference>
<evidence type="ECO:0008006" key="12">
    <source>
        <dbReference type="Google" id="ProtNLM"/>
    </source>
</evidence>
<dbReference type="SUPFAM" id="SSF57667">
    <property type="entry name" value="beta-beta-alpha zinc fingers"/>
    <property type="match status" value="1"/>
</dbReference>
<evidence type="ECO:0000259" key="8">
    <source>
        <dbReference type="PROSITE" id="PS50048"/>
    </source>
</evidence>
<dbReference type="PANTHER" id="PTHR40626:SF1">
    <property type="entry name" value="TRANSCRIPTION FACTOR WITH C2H2 AND ZN(2)-CYS(6) DNA BINDING DOMAIN (EUROFUNG)"/>
    <property type="match status" value="1"/>
</dbReference>
<dbReference type="GO" id="GO:0008270">
    <property type="term" value="F:zinc ion binding"/>
    <property type="evidence" value="ECO:0007669"/>
    <property type="project" value="UniProtKB-KW"/>
</dbReference>
<dbReference type="InterPro" id="IPR013087">
    <property type="entry name" value="Znf_C2H2_type"/>
</dbReference>
<evidence type="ECO:0000313" key="10">
    <source>
        <dbReference type="EMBL" id="KAF1845290.1"/>
    </source>
</evidence>
<evidence type="ECO:0000256" key="5">
    <source>
        <dbReference type="ARBA" id="ARBA00022833"/>
    </source>
</evidence>
<evidence type="ECO:0000256" key="3">
    <source>
        <dbReference type="ARBA" id="ARBA00022737"/>
    </source>
</evidence>
<reference evidence="10" key="1">
    <citation type="submission" date="2020-01" db="EMBL/GenBank/DDBJ databases">
        <authorList>
            <consortium name="DOE Joint Genome Institute"/>
            <person name="Haridas S."/>
            <person name="Albert R."/>
            <person name="Binder M."/>
            <person name="Bloem J."/>
            <person name="Labutti K."/>
            <person name="Salamov A."/>
            <person name="Andreopoulos B."/>
            <person name="Baker S.E."/>
            <person name="Barry K."/>
            <person name="Bills G."/>
            <person name="Bluhm B.H."/>
            <person name="Cannon C."/>
            <person name="Castanera R."/>
            <person name="Culley D.E."/>
            <person name="Daum C."/>
            <person name="Ezra D."/>
            <person name="Gonzalez J.B."/>
            <person name="Henrissat B."/>
            <person name="Kuo A."/>
            <person name="Liang C."/>
            <person name="Lipzen A."/>
            <person name="Lutzoni F."/>
            <person name="Magnuson J."/>
            <person name="Mondo S."/>
            <person name="Nolan M."/>
            <person name="Ohm R."/>
            <person name="Pangilinan J."/>
            <person name="Park H.-J."/>
            <person name="Ramirez L."/>
            <person name="Alfaro M."/>
            <person name="Sun H."/>
            <person name="Tritt A."/>
            <person name="Yoshinaga Y."/>
            <person name="Zwiers L.-H."/>
            <person name="Turgeon B.G."/>
            <person name="Goodwin S.B."/>
            <person name="Spatafora J.W."/>
            <person name="Crous P.W."/>
            <person name="Grigoriev I.V."/>
        </authorList>
    </citation>
    <scope>NUCLEOTIDE SEQUENCE</scope>
    <source>
        <strain evidence="10">CBS 394.84</strain>
    </source>
</reference>
<dbReference type="Pfam" id="PF04082">
    <property type="entry name" value="Fungal_trans"/>
    <property type="match status" value="1"/>
</dbReference>
<keyword evidence="3" id="KW-0677">Repeat</keyword>
<organism evidence="10 11">
    <name type="scientific">Cucurbitaria berberidis CBS 394.84</name>
    <dbReference type="NCBI Taxonomy" id="1168544"/>
    <lineage>
        <taxon>Eukaryota</taxon>
        <taxon>Fungi</taxon>
        <taxon>Dikarya</taxon>
        <taxon>Ascomycota</taxon>
        <taxon>Pezizomycotina</taxon>
        <taxon>Dothideomycetes</taxon>
        <taxon>Pleosporomycetidae</taxon>
        <taxon>Pleosporales</taxon>
        <taxon>Pleosporineae</taxon>
        <taxon>Cucurbitariaceae</taxon>
        <taxon>Cucurbitaria</taxon>
    </lineage>
</organism>
<proteinExistence type="predicted"/>
<dbReference type="GO" id="GO:0006351">
    <property type="term" value="P:DNA-templated transcription"/>
    <property type="evidence" value="ECO:0007669"/>
    <property type="project" value="InterPro"/>
</dbReference>
<dbReference type="Proteomes" id="UP000800039">
    <property type="component" value="Unassembled WGS sequence"/>
</dbReference>
<dbReference type="CDD" id="cd00067">
    <property type="entry name" value="GAL4"/>
    <property type="match status" value="1"/>
</dbReference>
<dbReference type="OrthoDB" id="3945418at2759"/>
<dbReference type="GO" id="GO:0005634">
    <property type="term" value="C:nucleus"/>
    <property type="evidence" value="ECO:0007669"/>
    <property type="project" value="UniProtKB-SubCell"/>
</dbReference>
<keyword evidence="4 7" id="KW-0863">Zinc-finger</keyword>
<keyword evidence="6" id="KW-0539">Nucleus</keyword>
<evidence type="ECO:0000256" key="6">
    <source>
        <dbReference type="ARBA" id="ARBA00023242"/>
    </source>
</evidence>
<dbReference type="SMART" id="SM00066">
    <property type="entry name" value="GAL4"/>
    <property type="match status" value="1"/>
</dbReference>
<comment type="caution">
    <text evidence="10">The sequence shown here is derived from an EMBL/GenBank/DDBJ whole genome shotgun (WGS) entry which is preliminary data.</text>
</comment>
<dbReference type="CDD" id="cd12148">
    <property type="entry name" value="fungal_TF_MHR"/>
    <property type="match status" value="1"/>
</dbReference>